<evidence type="ECO:0000256" key="1">
    <source>
        <dbReference type="SAM" id="MobiDB-lite"/>
    </source>
</evidence>
<gene>
    <name evidence="2" type="ORF">LCGC14_2005690</name>
</gene>
<reference evidence="2" key="1">
    <citation type="journal article" date="2015" name="Nature">
        <title>Complex archaea that bridge the gap between prokaryotes and eukaryotes.</title>
        <authorList>
            <person name="Spang A."/>
            <person name="Saw J.H."/>
            <person name="Jorgensen S.L."/>
            <person name="Zaremba-Niedzwiedzka K."/>
            <person name="Martijn J."/>
            <person name="Lind A.E."/>
            <person name="van Eijk R."/>
            <person name="Schleper C."/>
            <person name="Guy L."/>
            <person name="Ettema T.J."/>
        </authorList>
    </citation>
    <scope>NUCLEOTIDE SEQUENCE</scope>
</reference>
<sequence length="114" mass="13014">SVEDKKVEVETSKDLEKLYGLMNDEEDVILEWVVDGKIKSRLFVTEGMVARLKDGSLILESSEGETPETKDRDKLKKAVKQLVEMNILAEDDEDSMLEDIDNYSEDDNNEEGEE</sequence>
<protein>
    <submittedName>
        <fullName evidence="2">Uncharacterized protein</fullName>
    </submittedName>
</protein>
<dbReference type="AlphaFoldDB" id="A0A0F9F1Y1"/>
<name>A0A0F9F1Y1_9ZZZZ</name>
<dbReference type="EMBL" id="LAZR01022881">
    <property type="protein sequence ID" value="KKL80343.1"/>
    <property type="molecule type" value="Genomic_DNA"/>
</dbReference>
<feature type="region of interest" description="Disordered" evidence="1">
    <location>
        <begin position="90"/>
        <end position="114"/>
    </location>
</feature>
<organism evidence="2">
    <name type="scientific">marine sediment metagenome</name>
    <dbReference type="NCBI Taxonomy" id="412755"/>
    <lineage>
        <taxon>unclassified sequences</taxon>
        <taxon>metagenomes</taxon>
        <taxon>ecological metagenomes</taxon>
    </lineage>
</organism>
<comment type="caution">
    <text evidence="2">The sequence shown here is derived from an EMBL/GenBank/DDBJ whole genome shotgun (WGS) entry which is preliminary data.</text>
</comment>
<feature type="non-terminal residue" evidence="2">
    <location>
        <position position="1"/>
    </location>
</feature>
<evidence type="ECO:0000313" key="2">
    <source>
        <dbReference type="EMBL" id="KKL80343.1"/>
    </source>
</evidence>
<proteinExistence type="predicted"/>
<accession>A0A0F9F1Y1</accession>